<protein>
    <recommendedName>
        <fullName evidence="3">FAD binding domain-containing protein</fullName>
    </recommendedName>
</protein>
<name>A0A919N4Y1_9ACTN</name>
<evidence type="ECO:0000313" key="1">
    <source>
        <dbReference type="EMBL" id="GIF04489.1"/>
    </source>
</evidence>
<evidence type="ECO:0000313" key="2">
    <source>
        <dbReference type="Proteomes" id="UP000629619"/>
    </source>
</evidence>
<organism evidence="1 2">
    <name type="scientific">Actinoplanes siamensis</name>
    <dbReference type="NCBI Taxonomy" id="1223317"/>
    <lineage>
        <taxon>Bacteria</taxon>
        <taxon>Bacillati</taxon>
        <taxon>Actinomycetota</taxon>
        <taxon>Actinomycetes</taxon>
        <taxon>Micromonosporales</taxon>
        <taxon>Micromonosporaceae</taxon>
        <taxon>Actinoplanes</taxon>
    </lineage>
</organism>
<dbReference type="RefSeq" id="WP_203678291.1">
    <property type="nucleotide sequence ID" value="NZ_BOMW01000019.1"/>
</dbReference>
<dbReference type="Pfam" id="PF21274">
    <property type="entry name" value="Rng_hyd_C"/>
    <property type="match status" value="1"/>
</dbReference>
<accession>A0A919N4Y1</accession>
<keyword evidence="2" id="KW-1185">Reference proteome</keyword>
<dbReference type="InterPro" id="IPR036188">
    <property type="entry name" value="FAD/NAD-bd_sf"/>
</dbReference>
<sequence length="118" mass="12257">MRLSTACSANPTGEELLDSYDAERRPWGHDVAEHTLAQTALITAITPAGQALRKLFGDLIGTHPDLELTRRGAGSTSGDQPGGTVALVRPDGHIAWASGDAGPGEAARQAADVLGVRF</sequence>
<reference evidence="1" key="1">
    <citation type="submission" date="2021-01" db="EMBL/GenBank/DDBJ databases">
        <title>Whole genome shotgun sequence of Actinoplanes siamensis NBRC 109076.</title>
        <authorList>
            <person name="Komaki H."/>
            <person name="Tamura T."/>
        </authorList>
    </citation>
    <scope>NUCLEOTIDE SEQUENCE</scope>
    <source>
        <strain evidence="1">NBRC 109076</strain>
    </source>
</reference>
<dbReference type="EMBL" id="BOMW01000019">
    <property type="protein sequence ID" value="GIF04489.1"/>
    <property type="molecule type" value="Genomic_DNA"/>
</dbReference>
<dbReference type="Proteomes" id="UP000629619">
    <property type="component" value="Unassembled WGS sequence"/>
</dbReference>
<gene>
    <name evidence="1" type="ORF">Asi03nite_20270</name>
</gene>
<dbReference type="AlphaFoldDB" id="A0A919N4Y1"/>
<dbReference type="Gene3D" id="3.50.50.60">
    <property type="entry name" value="FAD/NAD(P)-binding domain"/>
    <property type="match status" value="1"/>
</dbReference>
<comment type="caution">
    <text evidence="1">The sequence shown here is derived from an EMBL/GenBank/DDBJ whole genome shotgun (WGS) entry which is preliminary data.</text>
</comment>
<proteinExistence type="predicted"/>
<evidence type="ECO:0008006" key="3">
    <source>
        <dbReference type="Google" id="ProtNLM"/>
    </source>
</evidence>